<feature type="domain" description="Terminase large subunit-like endonuclease" evidence="2">
    <location>
        <begin position="254"/>
        <end position="528"/>
    </location>
</feature>
<dbReference type="Gene3D" id="3.40.50.300">
    <property type="entry name" value="P-loop containing nucleotide triphosphate hydrolases"/>
    <property type="match status" value="1"/>
</dbReference>
<dbReference type="InterPro" id="IPR027417">
    <property type="entry name" value="P-loop_NTPase"/>
</dbReference>
<protein>
    <recommendedName>
        <fullName evidence="4">Terminase</fullName>
    </recommendedName>
</protein>
<accession>A0A0H3U862</accession>
<feature type="domain" description="Terminase large subunit-like ATPase" evidence="1">
    <location>
        <begin position="72"/>
        <end position="243"/>
    </location>
</feature>
<dbReference type="Pfam" id="PF03354">
    <property type="entry name" value="TerL_ATPase"/>
    <property type="match status" value="1"/>
</dbReference>
<dbReference type="Pfam" id="PF20441">
    <property type="entry name" value="TerL_nuclease"/>
    <property type="match status" value="1"/>
</dbReference>
<dbReference type="AlphaFoldDB" id="A0A0H3U862"/>
<dbReference type="InterPro" id="IPR005021">
    <property type="entry name" value="Terminase_largesu-like"/>
</dbReference>
<evidence type="ECO:0000259" key="1">
    <source>
        <dbReference type="Pfam" id="PF03354"/>
    </source>
</evidence>
<dbReference type="InterPro" id="IPR046462">
    <property type="entry name" value="TerL_nuclease"/>
</dbReference>
<evidence type="ECO:0000259" key="2">
    <source>
        <dbReference type="Pfam" id="PF20441"/>
    </source>
</evidence>
<dbReference type="PANTHER" id="PTHR41287:SF1">
    <property type="entry name" value="PROTEIN YMFN"/>
    <property type="match status" value="1"/>
</dbReference>
<evidence type="ECO:0008006" key="4">
    <source>
        <dbReference type="Google" id="ProtNLM"/>
    </source>
</evidence>
<dbReference type="InterPro" id="IPR046461">
    <property type="entry name" value="TerL_ATPase"/>
</dbReference>
<dbReference type="PANTHER" id="PTHR41287">
    <property type="match status" value="1"/>
</dbReference>
<evidence type="ECO:0000313" key="3">
    <source>
        <dbReference type="EMBL" id="AIF26695.1"/>
    </source>
</evidence>
<organism evidence="3">
    <name type="scientific">uncultured bacterium fosmid pJB83B9</name>
    <dbReference type="NCBI Taxonomy" id="1478070"/>
    <lineage>
        <taxon>Bacteria</taxon>
        <taxon>environmental samples</taxon>
    </lineage>
</organism>
<sequence>MKEPWERYMTDVLTGRIVTNQEIRHAVIRFFRMARDPRYIFREDKVHRAINFIALLTHFEGKHNGCKFHVEDWQAFALAGIFGFYFRDDQQHRVTTSVYIEIARKNGKTAFAAAICLLCLIADGEAGAEVYLAANSREQAKIAFKFIKGFCIKLDPKEQIIHRYRDSVTFAGIRGSLKVLAADSSKLDGPNPSMYLLDEYHAAKDTGMKDVLQSGQGMRENPLQIITTTAGFDKLSPCYEFRTTCTEILAGIKNDDRTFAMIYSLDPDDDWKDSRNWQKSNPNLGVTVRESYLASQVLEARNNPSEEVGIRTKNFNEWCDAAEVWIPEHYVLASVHDKRLIDFKGCDAWAGLDLSATSDLTSLALMVPTEEGVYYWLRYYLPETALKENRFRILYSEWHRQHALTITPGNVVDYDYILNDLKDLDKIVNIVGIGYDTWNATQFVINATDARMPMEPFSQSLGNFNRPTKEFERLILSGKAFIDNNIITRHCIRNVTMAKDHNGNTKPSKQHVEKKIDGVITMLEALGVWLNSPRFSPFI</sequence>
<dbReference type="EMBL" id="KF540242">
    <property type="protein sequence ID" value="AIF26695.1"/>
    <property type="molecule type" value="Genomic_DNA"/>
</dbReference>
<proteinExistence type="predicted"/>
<name>A0A0H3U862_9BACT</name>
<reference evidence="3" key="1">
    <citation type="submission" date="2013-08" db="EMBL/GenBank/DDBJ databases">
        <title>Comparison of modified E. coli strains.</title>
        <authorList>
            <person name="Juergensen J."/>
            <person name="Bonge A."/>
            <person name="Streit W.R."/>
        </authorList>
    </citation>
    <scope>NUCLEOTIDE SEQUENCE</scope>
</reference>
<dbReference type="GO" id="GO:0004519">
    <property type="term" value="F:endonuclease activity"/>
    <property type="evidence" value="ECO:0007669"/>
    <property type="project" value="InterPro"/>
</dbReference>